<evidence type="ECO:0000313" key="8">
    <source>
        <dbReference type="Proteomes" id="UP001596364"/>
    </source>
</evidence>
<dbReference type="InterPro" id="IPR010920">
    <property type="entry name" value="LSM_dom_sf"/>
</dbReference>
<comment type="caution">
    <text evidence="7">The sequence shown here is derived from an EMBL/GenBank/DDBJ whole genome shotgun (WGS) entry which is preliminary data.</text>
</comment>
<proteinExistence type="predicted"/>
<dbReference type="Gene3D" id="2.30.30.60">
    <property type="match status" value="1"/>
</dbReference>
<sequence length="274" mass="31851">MLLEYKLILSLGIIVLFMLLRLGIIKLIRHRHKSSKEDRRHRVNLVKNIVNFTVVILMMILWAHEMQDFALSLAAFAVAIVLATREFIQCITGFIYLGSNRIFRVGDWVQIGEDVGEVTETDWLKVILQEVDIRRYEFTGRTLVVPNNMLLLHPVRNLNFLKRYANHNFDLVRDGSVDVFAFRQALLDKANEYCEHFSDVASRYNNLIEKRLEVSLPGTQPTVRITTNYLGQTVTTVTIFCPTEQALDIEQKLTQDFMQLWFEAKSQQENQTKS</sequence>
<evidence type="ECO:0000313" key="7">
    <source>
        <dbReference type="EMBL" id="MFC6439161.1"/>
    </source>
</evidence>
<evidence type="ECO:0000256" key="5">
    <source>
        <dbReference type="SAM" id="Phobius"/>
    </source>
</evidence>
<evidence type="ECO:0000256" key="3">
    <source>
        <dbReference type="ARBA" id="ARBA00022989"/>
    </source>
</evidence>
<gene>
    <name evidence="7" type="ORF">ACFP85_03195</name>
</gene>
<dbReference type="Pfam" id="PF00924">
    <property type="entry name" value="MS_channel_2nd"/>
    <property type="match status" value="1"/>
</dbReference>
<evidence type="ECO:0000256" key="2">
    <source>
        <dbReference type="ARBA" id="ARBA00022692"/>
    </source>
</evidence>
<feature type="transmembrane region" description="Helical" evidence="5">
    <location>
        <begin position="6"/>
        <end position="24"/>
    </location>
</feature>
<evidence type="ECO:0000259" key="6">
    <source>
        <dbReference type="Pfam" id="PF00924"/>
    </source>
</evidence>
<keyword evidence="8" id="KW-1185">Reference proteome</keyword>
<dbReference type="RefSeq" id="WP_131259272.1">
    <property type="nucleotide sequence ID" value="NZ_JBHSUS010000001.1"/>
</dbReference>
<dbReference type="InterPro" id="IPR006685">
    <property type="entry name" value="MscS_channel_2nd"/>
</dbReference>
<reference evidence="8" key="1">
    <citation type="journal article" date="2019" name="Int. J. Syst. Evol. Microbiol.">
        <title>The Global Catalogue of Microorganisms (GCM) 10K type strain sequencing project: providing services to taxonomists for standard genome sequencing and annotation.</title>
        <authorList>
            <consortium name="The Broad Institute Genomics Platform"/>
            <consortium name="The Broad Institute Genome Sequencing Center for Infectious Disease"/>
            <person name="Wu L."/>
            <person name="Ma J."/>
        </authorList>
    </citation>
    <scope>NUCLEOTIDE SEQUENCE [LARGE SCALE GENOMIC DNA]</scope>
    <source>
        <strain evidence="8">CGMCC 1.16031</strain>
    </source>
</reference>
<dbReference type="Proteomes" id="UP001596364">
    <property type="component" value="Unassembled WGS sequence"/>
</dbReference>
<name>A0ABW1XHA2_9ALTE</name>
<evidence type="ECO:0000256" key="4">
    <source>
        <dbReference type="ARBA" id="ARBA00023136"/>
    </source>
</evidence>
<keyword evidence="4 5" id="KW-0472">Membrane</keyword>
<dbReference type="InterPro" id="IPR023408">
    <property type="entry name" value="MscS_beta-dom_sf"/>
</dbReference>
<organism evidence="7 8">
    <name type="scientific">Pseudobowmanella zhangzhouensis</name>
    <dbReference type="NCBI Taxonomy" id="1537679"/>
    <lineage>
        <taxon>Bacteria</taxon>
        <taxon>Pseudomonadati</taxon>
        <taxon>Pseudomonadota</taxon>
        <taxon>Gammaproteobacteria</taxon>
        <taxon>Alteromonadales</taxon>
        <taxon>Alteromonadaceae</taxon>
    </lineage>
</organism>
<keyword evidence="3 5" id="KW-1133">Transmembrane helix</keyword>
<accession>A0ABW1XHA2</accession>
<feature type="transmembrane region" description="Helical" evidence="5">
    <location>
        <begin position="69"/>
        <end position="97"/>
    </location>
</feature>
<dbReference type="PANTHER" id="PTHR30566">
    <property type="entry name" value="YNAI-RELATED MECHANOSENSITIVE ION CHANNEL"/>
    <property type="match status" value="1"/>
</dbReference>
<comment type="subcellular location">
    <subcellularLocation>
        <location evidence="1">Membrane</location>
    </subcellularLocation>
</comment>
<dbReference type="EMBL" id="JBHSUS010000001">
    <property type="protein sequence ID" value="MFC6439161.1"/>
    <property type="molecule type" value="Genomic_DNA"/>
</dbReference>
<feature type="domain" description="Mechanosensitive ion channel MscS" evidence="6">
    <location>
        <begin position="91"/>
        <end position="159"/>
    </location>
</feature>
<feature type="transmembrane region" description="Helical" evidence="5">
    <location>
        <begin position="45"/>
        <end position="63"/>
    </location>
</feature>
<evidence type="ECO:0000256" key="1">
    <source>
        <dbReference type="ARBA" id="ARBA00004370"/>
    </source>
</evidence>
<protein>
    <submittedName>
        <fullName evidence="7">Mechanosensitive ion channel family protein</fullName>
    </submittedName>
</protein>
<dbReference type="SUPFAM" id="SSF50182">
    <property type="entry name" value="Sm-like ribonucleoproteins"/>
    <property type="match status" value="1"/>
</dbReference>
<dbReference type="PANTHER" id="PTHR30566:SF27">
    <property type="entry name" value="MECHANOSENSITIVE ION CHANNEL PROTEIN"/>
    <property type="match status" value="1"/>
</dbReference>
<keyword evidence="2 5" id="KW-0812">Transmembrane</keyword>